<dbReference type="Proteomes" id="UP000295626">
    <property type="component" value="Unassembled WGS sequence"/>
</dbReference>
<feature type="non-terminal residue" evidence="1">
    <location>
        <position position="122"/>
    </location>
</feature>
<gene>
    <name evidence="1" type="ORF">E1091_18915</name>
</gene>
<sequence length="122" mass="13713">MPATDRFTGPLAAAWPGVGPALLERVLEPPERSMPVPPAQERAAWAGSRLDAPTLRHLRAHAEHDLGRPWPALPARHYARYFRDGDRDTYEQLVFARQRRLTRASVLAAATLDPDWLDEVVD</sequence>
<proteinExistence type="predicted"/>
<evidence type="ECO:0000313" key="1">
    <source>
        <dbReference type="EMBL" id="TDB81725.1"/>
    </source>
</evidence>
<reference evidence="1 2" key="1">
    <citation type="submission" date="2019-02" db="EMBL/GenBank/DDBJ databases">
        <title>Draft genome sequences of novel Actinobacteria.</title>
        <authorList>
            <person name="Sahin N."/>
            <person name="Ay H."/>
            <person name="Saygin H."/>
        </authorList>
    </citation>
    <scope>NUCLEOTIDE SEQUENCE [LARGE SCALE GENOMIC DNA]</scope>
    <source>
        <strain evidence="1 2">JCM 30529</strain>
    </source>
</reference>
<organism evidence="1 2">
    <name type="scientific">Micromonospora fluostatini</name>
    <dbReference type="NCBI Taxonomy" id="1629071"/>
    <lineage>
        <taxon>Bacteria</taxon>
        <taxon>Bacillati</taxon>
        <taxon>Actinomycetota</taxon>
        <taxon>Actinomycetes</taxon>
        <taxon>Micromonosporales</taxon>
        <taxon>Micromonosporaceae</taxon>
        <taxon>Micromonospora</taxon>
    </lineage>
</organism>
<accession>A0ABY2DC42</accession>
<protein>
    <submittedName>
        <fullName evidence="1">Uncharacterized protein</fullName>
    </submittedName>
</protein>
<evidence type="ECO:0000313" key="2">
    <source>
        <dbReference type="Proteomes" id="UP000295626"/>
    </source>
</evidence>
<keyword evidence="2" id="KW-1185">Reference proteome</keyword>
<name>A0ABY2DC42_9ACTN</name>
<dbReference type="EMBL" id="SMKE01001036">
    <property type="protein sequence ID" value="TDB81725.1"/>
    <property type="molecule type" value="Genomic_DNA"/>
</dbReference>
<comment type="caution">
    <text evidence="1">The sequence shown here is derived from an EMBL/GenBank/DDBJ whole genome shotgun (WGS) entry which is preliminary data.</text>
</comment>